<feature type="compositionally biased region" description="Low complexity" evidence="1">
    <location>
        <begin position="287"/>
        <end position="311"/>
    </location>
</feature>
<feature type="region of interest" description="Disordered" evidence="1">
    <location>
        <begin position="266"/>
        <end position="327"/>
    </location>
</feature>
<feature type="region of interest" description="Disordered" evidence="1">
    <location>
        <begin position="380"/>
        <end position="412"/>
    </location>
</feature>
<organism evidence="2 3">
    <name type="scientific">Hyalella azteca</name>
    <name type="common">Amphipod</name>
    <dbReference type="NCBI Taxonomy" id="294128"/>
    <lineage>
        <taxon>Eukaryota</taxon>
        <taxon>Metazoa</taxon>
        <taxon>Ecdysozoa</taxon>
        <taxon>Arthropoda</taxon>
        <taxon>Crustacea</taxon>
        <taxon>Multicrustacea</taxon>
        <taxon>Malacostraca</taxon>
        <taxon>Eumalacostraca</taxon>
        <taxon>Peracarida</taxon>
        <taxon>Amphipoda</taxon>
        <taxon>Senticaudata</taxon>
        <taxon>Talitrida</taxon>
        <taxon>Talitroidea</taxon>
        <taxon>Hyalellidae</taxon>
        <taxon>Hyalella</taxon>
    </lineage>
</organism>
<accession>A0A979FT43</accession>
<sequence length="478" mass="51068">MEDKEFTGLAALASDEQNSSADTPVTLPVQRALSAANFQATLQKFRDEENVVTSRLGKRFGRSAGSILVTTKVSKEVSDVSDARGCKQTSINIKIRFSDAESAPNLKCMSGALAIPVLPSDEKLKDDSTQSPNNQLSEESDQLARPTSESPCRAFTARPNEIYDKDEKLYANFDETKPRTPTEPQFTRSVSSSSVPAVTTPKIIGAVLKTGQIITFTDTDESDYSATAVPAVVHNGIKEGVSDENVEKKSGAESCSFPEMRDCALGSALSPPRVHGTNGRPDRRADLAASPSLAAASRAEESASFGGSESPTAIPQKPHDTSVSTRLRRLSSAHLQASVVRVRTSFRRALASSCSSGSGLYGASSWASLVGDNDDSFLTAEGPSSTSAPAAASVVDSVQHEAAAEPEQNVAPSAPQLSEFDVTRTTEVRDTHAFARVVAFLRNFWCQIAGGLTKIRNRVLEILSYCRSCFKSSYTVHS</sequence>
<proteinExistence type="predicted"/>
<dbReference type="Proteomes" id="UP000694843">
    <property type="component" value="Unplaced"/>
</dbReference>
<evidence type="ECO:0000256" key="1">
    <source>
        <dbReference type="SAM" id="MobiDB-lite"/>
    </source>
</evidence>
<name>A0A979FT43_HYAAZ</name>
<protein>
    <submittedName>
        <fullName evidence="3">Uncharacterized protein LOC125179144</fullName>
    </submittedName>
</protein>
<dbReference type="AlphaFoldDB" id="A0A979FT43"/>
<evidence type="ECO:0000313" key="2">
    <source>
        <dbReference type="Proteomes" id="UP000694843"/>
    </source>
</evidence>
<keyword evidence="2" id="KW-1185">Reference proteome</keyword>
<dbReference type="GeneID" id="125179144"/>
<feature type="region of interest" description="Disordered" evidence="1">
    <location>
        <begin position="1"/>
        <end position="25"/>
    </location>
</feature>
<feature type="region of interest" description="Disordered" evidence="1">
    <location>
        <begin position="173"/>
        <end position="193"/>
    </location>
</feature>
<gene>
    <name evidence="3" type="primary">LOC125179144</name>
</gene>
<reference evidence="3" key="1">
    <citation type="submission" date="2025-08" db="UniProtKB">
        <authorList>
            <consortium name="RefSeq"/>
        </authorList>
    </citation>
    <scope>IDENTIFICATION</scope>
    <source>
        <tissue evidence="3">Whole organism</tissue>
    </source>
</reference>
<dbReference type="KEGG" id="hazt:125179144"/>
<dbReference type="RefSeq" id="XP_047740350.1">
    <property type="nucleotide sequence ID" value="XM_047884394.1"/>
</dbReference>
<feature type="region of interest" description="Disordered" evidence="1">
    <location>
        <begin position="122"/>
        <end position="158"/>
    </location>
</feature>
<feature type="compositionally biased region" description="Low complexity" evidence="1">
    <location>
        <begin position="383"/>
        <end position="393"/>
    </location>
</feature>
<evidence type="ECO:0000313" key="3">
    <source>
        <dbReference type="RefSeq" id="XP_047740350.1"/>
    </source>
</evidence>